<dbReference type="InterPro" id="IPR016055">
    <property type="entry name" value="A-D-PHexomutase_a/b/a-I/II/III"/>
</dbReference>
<dbReference type="Pfam" id="PF02879">
    <property type="entry name" value="PGM_PMM_II"/>
    <property type="match status" value="1"/>
</dbReference>
<protein>
    <submittedName>
        <fullName evidence="12">Phospho-sugar mutase</fullName>
    </submittedName>
</protein>
<comment type="similarity">
    <text evidence="2">Belongs to the phosphohexose mutase family.</text>
</comment>
<reference evidence="12 13" key="1">
    <citation type="journal article" date="2019" name="Int. J. Syst. Evol. Microbiol.">
        <title>The Global Catalogue of Microorganisms (GCM) 10K type strain sequencing project: providing services to taxonomists for standard genome sequencing and annotation.</title>
        <authorList>
            <consortium name="The Broad Institute Genomics Platform"/>
            <consortium name="The Broad Institute Genome Sequencing Center for Infectious Disease"/>
            <person name="Wu L."/>
            <person name="Ma J."/>
        </authorList>
    </citation>
    <scope>NUCLEOTIDE SEQUENCE [LARGE SCALE GENOMIC DNA]</scope>
    <source>
        <strain evidence="12 13">JCM 16373</strain>
    </source>
</reference>
<dbReference type="InterPro" id="IPR036900">
    <property type="entry name" value="A-D-PHexomutase_C_sf"/>
</dbReference>
<dbReference type="Gene3D" id="3.30.310.50">
    <property type="entry name" value="Alpha-D-phosphohexomutase, C-terminal domain"/>
    <property type="match status" value="1"/>
</dbReference>
<evidence type="ECO:0000256" key="5">
    <source>
        <dbReference type="ARBA" id="ARBA00022842"/>
    </source>
</evidence>
<evidence type="ECO:0000259" key="8">
    <source>
        <dbReference type="Pfam" id="PF00408"/>
    </source>
</evidence>
<dbReference type="InterPro" id="IPR005843">
    <property type="entry name" value="A-D-PHexomutase_C"/>
</dbReference>
<organism evidence="12 13">
    <name type="scientific">Streptomyces axinellae</name>
    <dbReference type="NCBI Taxonomy" id="552788"/>
    <lineage>
        <taxon>Bacteria</taxon>
        <taxon>Bacillati</taxon>
        <taxon>Actinomycetota</taxon>
        <taxon>Actinomycetes</taxon>
        <taxon>Kitasatosporales</taxon>
        <taxon>Streptomycetaceae</taxon>
        <taxon>Streptomyces</taxon>
    </lineage>
</organism>
<gene>
    <name evidence="12" type="ORF">GCM10009863_49960</name>
</gene>
<dbReference type="Proteomes" id="UP001501447">
    <property type="component" value="Unassembled WGS sequence"/>
</dbReference>
<comment type="cofactor">
    <cofactor evidence="1">
        <name>Mg(2+)</name>
        <dbReference type="ChEBI" id="CHEBI:18420"/>
    </cofactor>
</comment>
<keyword evidence="6" id="KW-0413">Isomerase</keyword>
<dbReference type="Gene3D" id="3.40.120.10">
    <property type="entry name" value="Alpha-D-Glucose-1,6-Bisphosphate, subunit A, domain 3"/>
    <property type="match status" value="3"/>
</dbReference>
<dbReference type="PANTHER" id="PTHR45745:SF1">
    <property type="entry name" value="PHOSPHOGLUCOMUTASE 2B-RELATED"/>
    <property type="match status" value="1"/>
</dbReference>
<evidence type="ECO:0000313" key="12">
    <source>
        <dbReference type="EMBL" id="GAA2628744.1"/>
    </source>
</evidence>
<evidence type="ECO:0000259" key="10">
    <source>
        <dbReference type="Pfam" id="PF02879"/>
    </source>
</evidence>
<dbReference type="PROSITE" id="PS00710">
    <property type="entry name" value="PGM_PMM"/>
    <property type="match status" value="1"/>
</dbReference>
<feature type="domain" description="Alpha-D-phosphohexomutase alpha/beta/alpha" evidence="9">
    <location>
        <begin position="73"/>
        <end position="218"/>
    </location>
</feature>
<evidence type="ECO:0000256" key="4">
    <source>
        <dbReference type="ARBA" id="ARBA00022723"/>
    </source>
</evidence>
<sequence>MRDDLTAPTEAPATGAGPASEQGAPPDELRERARAWQAEDPDPETRDELAALLDAGTAEADHELRDRFSGTLRFGTAGLRGELGAGPMRMNRAVVIRAAAGIAAYLRADEPARAASTAAGDGAAPLVVVGYDARHKSADFARDTAAVMTGAGLRAAVLPGPLPTPVLAYAVRHLDAAAGIMVTASHNPPRDNGYKVYLGDGLQIVPPADADIAARIAAVGPLDGVPRPEAGWRTLGEDVLDAYLARSGAVLTEGSSRAVRVVHTAMHGVGDRTARLAFERAGFPTPVPVPEQAEPDPDFSTVAFPNPEEPGAMDLAFATARTWAREHGEAPDLIIANDPDADRCGVAVPDAEAEAGWRMLRGDQVGALLATHLIHKRARGTFATTIVSSSLLSRIAAAADLPYEETLTGFKWLARVENLRYGYEEALGYCVDPEGVRDKDGITAALLVAELAAELKQAGRTLSELLDDLDVEYGVHATDQLSVRVEDLSLISRAMVRLRAEPPRTLGGLRVAKAEDLGQGTDALPPTDGLRYHLAGPGPDSGTEDGDGDAPGGGIGGGRVIVRPSGTEPKLKCYLEVVAPVSGLAGLAPARARAAAVLSRIKEDLNTAAGF</sequence>
<dbReference type="PANTHER" id="PTHR45745">
    <property type="entry name" value="PHOSPHOMANNOMUTASE 45A"/>
    <property type="match status" value="1"/>
</dbReference>
<name>A0ABN3QKE2_9ACTN</name>
<feature type="region of interest" description="Disordered" evidence="7">
    <location>
        <begin position="1"/>
        <end position="46"/>
    </location>
</feature>
<dbReference type="SUPFAM" id="SSF55957">
    <property type="entry name" value="Phosphoglucomutase, C-terminal domain"/>
    <property type="match status" value="1"/>
</dbReference>
<feature type="region of interest" description="Disordered" evidence="7">
    <location>
        <begin position="534"/>
        <end position="560"/>
    </location>
</feature>
<evidence type="ECO:0000256" key="3">
    <source>
        <dbReference type="ARBA" id="ARBA00022553"/>
    </source>
</evidence>
<dbReference type="Pfam" id="PF02878">
    <property type="entry name" value="PGM_PMM_I"/>
    <property type="match status" value="1"/>
</dbReference>
<dbReference type="InterPro" id="IPR005846">
    <property type="entry name" value="A-D-PHexomutase_a/b/a-III"/>
</dbReference>
<accession>A0ABN3QKE2</accession>
<feature type="compositionally biased region" description="Gly residues" evidence="7">
    <location>
        <begin position="549"/>
        <end position="559"/>
    </location>
</feature>
<feature type="compositionally biased region" description="Low complexity" evidence="7">
    <location>
        <begin position="1"/>
        <end position="19"/>
    </location>
</feature>
<evidence type="ECO:0000259" key="9">
    <source>
        <dbReference type="Pfam" id="PF02878"/>
    </source>
</evidence>
<keyword evidence="5" id="KW-0460">Magnesium</keyword>
<evidence type="ECO:0000256" key="6">
    <source>
        <dbReference type="ARBA" id="ARBA00023235"/>
    </source>
</evidence>
<dbReference type="InterPro" id="IPR005845">
    <property type="entry name" value="A-D-PHexomutase_a/b/a-II"/>
</dbReference>
<evidence type="ECO:0000256" key="2">
    <source>
        <dbReference type="ARBA" id="ARBA00010231"/>
    </source>
</evidence>
<keyword evidence="4" id="KW-0479">Metal-binding</keyword>
<comment type="caution">
    <text evidence="12">The sequence shown here is derived from an EMBL/GenBank/DDBJ whole genome shotgun (WGS) entry which is preliminary data.</text>
</comment>
<evidence type="ECO:0000259" key="11">
    <source>
        <dbReference type="Pfam" id="PF02880"/>
    </source>
</evidence>
<dbReference type="InterPro" id="IPR005844">
    <property type="entry name" value="A-D-PHexomutase_a/b/a-I"/>
</dbReference>
<evidence type="ECO:0000256" key="7">
    <source>
        <dbReference type="SAM" id="MobiDB-lite"/>
    </source>
</evidence>
<evidence type="ECO:0000256" key="1">
    <source>
        <dbReference type="ARBA" id="ARBA00001946"/>
    </source>
</evidence>
<dbReference type="CDD" id="cd05799">
    <property type="entry name" value="PGM2"/>
    <property type="match status" value="1"/>
</dbReference>
<dbReference type="Pfam" id="PF00408">
    <property type="entry name" value="PGM_PMM_IV"/>
    <property type="match status" value="1"/>
</dbReference>
<dbReference type="SUPFAM" id="SSF53738">
    <property type="entry name" value="Phosphoglucomutase, first 3 domains"/>
    <property type="match status" value="3"/>
</dbReference>
<dbReference type="EMBL" id="BAAARJ010000017">
    <property type="protein sequence ID" value="GAA2628744.1"/>
    <property type="molecule type" value="Genomic_DNA"/>
</dbReference>
<proteinExistence type="inferred from homology"/>
<keyword evidence="3" id="KW-0597">Phosphoprotein</keyword>
<keyword evidence="13" id="KW-1185">Reference proteome</keyword>
<dbReference type="Pfam" id="PF02880">
    <property type="entry name" value="PGM_PMM_III"/>
    <property type="match status" value="1"/>
</dbReference>
<evidence type="ECO:0000313" key="13">
    <source>
        <dbReference type="Proteomes" id="UP001501447"/>
    </source>
</evidence>
<feature type="domain" description="Alpha-D-phosphohexomutase C-terminal" evidence="8">
    <location>
        <begin position="557"/>
        <end position="588"/>
    </location>
</feature>
<feature type="domain" description="Alpha-D-phosphohexomutase alpha/beta/alpha" evidence="10">
    <location>
        <begin position="255"/>
        <end position="347"/>
    </location>
</feature>
<feature type="domain" description="Alpha-D-phosphohexomutase alpha/beta/alpha" evidence="11">
    <location>
        <begin position="362"/>
        <end position="469"/>
    </location>
</feature>
<dbReference type="InterPro" id="IPR016066">
    <property type="entry name" value="A-D-PHexomutase_CS"/>
</dbReference>